<gene>
    <name evidence="2" type="ORF">LCGC14_0125390</name>
</gene>
<proteinExistence type="predicted"/>
<protein>
    <recommendedName>
        <fullName evidence="1">Solute-binding protein family 3/N-terminal domain-containing protein</fullName>
    </recommendedName>
</protein>
<dbReference type="EMBL" id="LAZR01000040">
    <property type="protein sequence ID" value="KKO00448.1"/>
    <property type="molecule type" value="Genomic_DNA"/>
</dbReference>
<dbReference type="Gene3D" id="3.40.190.10">
    <property type="entry name" value="Periplasmic binding protein-like II"/>
    <property type="match status" value="2"/>
</dbReference>
<dbReference type="AlphaFoldDB" id="A0A0F9VKR3"/>
<feature type="domain" description="Solute-binding protein family 3/N-terminal" evidence="1">
    <location>
        <begin position="38"/>
        <end position="95"/>
    </location>
</feature>
<organism evidence="2">
    <name type="scientific">marine sediment metagenome</name>
    <dbReference type="NCBI Taxonomy" id="412755"/>
    <lineage>
        <taxon>unclassified sequences</taxon>
        <taxon>metagenomes</taxon>
        <taxon>ecological metagenomes</taxon>
    </lineage>
</organism>
<evidence type="ECO:0000259" key="1">
    <source>
        <dbReference type="Pfam" id="PF00497"/>
    </source>
</evidence>
<reference evidence="2" key="1">
    <citation type="journal article" date="2015" name="Nature">
        <title>Complex archaea that bridge the gap between prokaryotes and eukaryotes.</title>
        <authorList>
            <person name="Spang A."/>
            <person name="Saw J.H."/>
            <person name="Jorgensen S.L."/>
            <person name="Zaremba-Niedzwiedzka K."/>
            <person name="Martijn J."/>
            <person name="Lind A.E."/>
            <person name="van Eijk R."/>
            <person name="Schleper C."/>
            <person name="Guy L."/>
            <person name="Ettema T.J."/>
        </authorList>
    </citation>
    <scope>NUCLEOTIDE SEQUENCE</scope>
</reference>
<name>A0A0F9VKR3_9ZZZZ</name>
<dbReference type="SUPFAM" id="SSF53850">
    <property type="entry name" value="Periplasmic binding protein-like II"/>
    <property type="match status" value="1"/>
</dbReference>
<comment type="caution">
    <text evidence="2">The sequence shown here is derived from an EMBL/GenBank/DDBJ whole genome shotgun (WGS) entry which is preliminary data.</text>
</comment>
<dbReference type="InterPro" id="IPR001638">
    <property type="entry name" value="Solute-binding_3/MltF_N"/>
</dbReference>
<evidence type="ECO:0000313" key="2">
    <source>
        <dbReference type="EMBL" id="KKO00448.1"/>
    </source>
</evidence>
<sequence>MKEFFCRLDFLWLCLLATIAPCLTYAADEPRVLNAAYISFPPITYTDAQGKPAGKLIELANKLAADSGMEITWREYPVKRIHYLLGTGEIDLWPSSAGIPAVGEFTLETRPLDIRIRLSAYYNGATRQHSSRADLNNAQLILIRGYTYLGEIDNILRSNSRQPIIAPTHSAGLELLQRDRGDYLISFSDPTTEALKKNPLPGLESHPLNEWPLAFIVSKKALEAQRIVDALNSAYSRYTRSTAVEDY</sequence>
<dbReference type="Pfam" id="PF00497">
    <property type="entry name" value="SBP_bac_3"/>
    <property type="match status" value="1"/>
</dbReference>
<accession>A0A0F9VKR3</accession>